<dbReference type="PANTHER" id="PTHR20982">
    <property type="entry name" value="RIBOSOME RECYCLING FACTOR"/>
    <property type="match status" value="1"/>
</dbReference>
<evidence type="ECO:0000256" key="3">
    <source>
        <dbReference type="SAM" id="Coils"/>
    </source>
</evidence>
<dbReference type="Gene3D" id="1.10.132.20">
    <property type="entry name" value="Ribosome-recycling factor"/>
    <property type="match status" value="1"/>
</dbReference>
<dbReference type="Gene3D" id="3.30.1360.40">
    <property type="match status" value="1"/>
</dbReference>
<dbReference type="InterPro" id="IPR023584">
    <property type="entry name" value="Ribosome_recyc_fac_dom"/>
</dbReference>
<evidence type="ECO:0000313" key="6">
    <source>
        <dbReference type="Proteomes" id="UP000229675"/>
    </source>
</evidence>
<dbReference type="InterPro" id="IPR036191">
    <property type="entry name" value="RRF_sf"/>
</dbReference>
<proteinExistence type="inferred from homology"/>
<dbReference type="SUPFAM" id="SSF55194">
    <property type="entry name" value="Ribosome recycling factor, RRF"/>
    <property type="match status" value="1"/>
</dbReference>
<evidence type="ECO:0000313" key="5">
    <source>
        <dbReference type="EMBL" id="PIS17330.1"/>
    </source>
</evidence>
<name>A0A2H0WXD0_9BACT</name>
<dbReference type="GO" id="GO:0043023">
    <property type="term" value="F:ribosomal large subunit binding"/>
    <property type="evidence" value="ECO:0007669"/>
    <property type="project" value="TreeGrafter"/>
</dbReference>
<keyword evidence="3" id="KW-0175">Coiled coil</keyword>
<dbReference type="PANTHER" id="PTHR20982:SF3">
    <property type="entry name" value="MITOCHONDRIAL RIBOSOME RECYCLING FACTOR PSEUDO 1"/>
    <property type="match status" value="1"/>
</dbReference>
<gene>
    <name evidence="5" type="ORF">COT59_01125</name>
</gene>
<organism evidence="5 6">
    <name type="scientific">Candidatus Nealsonbacteria bacterium CG09_land_8_20_14_0_10_42_14</name>
    <dbReference type="NCBI Taxonomy" id="1974707"/>
    <lineage>
        <taxon>Bacteria</taxon>
        <taxon>Candidatus Nealsoniibacteriota</taxon>
    </lineage>
</organism>
<evidence type="ECO:0000256" key="2">
    <source>
        <dbReference type="ARBA" id="ARBA00022917"/>
    </source>
</evidence>
<sequence length="186" mass="21497">MSMHQEIIDKIKPELNKVIQFLEGELAKIRTSRATPSLVEDIIIDCFGQKLPLKQLAAISSPGPRQLLIQPWDKSYLEAIEKGLSRSGAGASPVVDKDAVRLNLPPLTEEYRKDLLRLLSEKQEQARQTIRRWREEGWQEIQAGFKEGKVREDDKFRAKDDLQKLVEEYNEKIESVGEKKKREIME</sequence>
<keyword evidence="2" id="KW-0648">Protein biosynthesis</keyword>
<dbReference type="Proteomes" id="UP000229675">
    <property type="component" value="Unassembled WGS sequence"/>
</dbReference>
<evidence type="ECO:0000256" key="1">
    <source>
        <dbReference type="ARBA" id="ARBA00005912"/>
    </source>
</evidence>
<evidence type="ECO:0000259" key="4">
    <source>
        <dbReference type="Pfam" id="PF01765"/>
    </source>
</evidence>
<feature type="domain" description="Ribosome recycling factor" evidence="4">
    <location>
        <begin position="23"/>
        <end position="185"/>
    </location>
</feature>
<dbReference type="AlphaFoldDB" id="A0A2H0WXD0"/>
<dbReference type="Pfam" id="PF01765">
    <property type="entry name" value="RRF"/>
    <property type="match status" value="1"/>
</dbReference>
<dbReference type="InterPro" id="IPR002661">
    <property type="entry name" value="Ribosome_recyc_fac"/>
</dbReference>
<feature type="coiled-coil region" evidence="3">
    <location>
        <begin position="116"/>
        <end position="186"/>
    </location>
</feature>
<reference evidence="6" key="1">
    <citation type="submission" date="2017-09" db="EMBL/GenBank/DDBJ databases">
        <title>Depth-based differentiation of microbial function through sediment-hosted aquifers and enrichment of novel symbionts in the deep terrestrial subsurface.</title>
        <authorList>
            <person name="Probst A.J."/>
            <person name="Ladd B."/>
            <person name="Jarett J.K."/>
            <person name="Geller-Mcgrath D.E."/>
            <person name="Sieber C.M.K."/>
            <person name="Emerson J.B."/>
            <person name="Anantharaman K."/>
            <person name="Thomas B.C."/>
            <person name="Malmstrom R."/>
            <person name="Stieglmeier M."/>
            <person name="Klingl A."/>
            <person name="Woyke T."/>
            <person name="Ryan C.M."/>
            <person name="Banfield J.F."/>
        </authorList>
    </citation>
    <scope>NUCLEOTIDE SEQUENCE [LARGE SCALE GENOMIC DNA]</scope>
</reference>
<comment type="caution">
    <text evidence="5">The sequence shown here is derived from an EMBL/GenBank/DDBJ whole genome shotgun (WGS) entry which is preliminary data.</text>
</comment>
<dbReference type="FunFam" id="3.30.1360.40:FF:000001">
    <property type="entry name" value="Ribosome-recycling factor"/>
    <property type="match status" value="1"/>
</dbReference>
<comment type="similarity">
    <text evidence="1">Belongs to the RRF family.</text>
</comment>
<protein>
    <submittedName>
        <fullName evidence="5">Ribosome recycling factor</fullName>
    </submittedName>
</protein>
<dbReference type="NCBIfam" id="TIGR00496">
    <property type="entry name" value="frr"/>
    <property type="match status" value="1"/>
</dbReference>
<dbReference type="GO" id="GO:0006412">
    <property type="term" value="P:translation"/>
    <property type="evidence" value="ECO:0007669"/>
    <property type="project" value="UniProtKB-KW"/>
</dbReference>
<accession>A0A2H0WXD0</accession>
<dbReference type="EMBL" id="PEZD01000025">
    <property type="protein sequence ID" value="PIS17330.1"/>
    <property type="molecule type" value="Genomic_DNA"/>
</dbReference>